<proteinExistence type="predicted"/>
<reference evidence="3" key="1">
    <citation type="submission" date="2010-07" db="EMBL/GenBank/DDBJ databases">
        <authorList>
            <consortium name="CONSOLIDER consortium CSD2007-00005"/>
            <person name="Guazzaroni M.-E."/>
            <person name="Richter M."/>
            <person name="Garcia-Salamanca A."/>
            <person name="Yarza P."/>
            <person name="Ferrer M."/>
        </authorList>
    </citation>
    <scope>NUCLEOTIDE SEQUENCE</scope>
</reference>
<dbReference type="InterPro" id="IPR044725">
    <property type="entry name" value="CBSX3_CBS_dom"/>
</dbReference>
<dbReference type="EMBL" id="ADZX01000781">
    <property type="protein sequence ID" value="EFK95434.1"/>
    <property type="molecule type" value="Genomic_DNA"/>
</dbReference>
<dbReference type="PANTHER" id="PTHR43080:SF2">
    <property type="entry name" value="CBS DOMAIN-CONTAINING PROTEIN"/>
    <property type="match status" value="1"/>
</dbReference>
<reference evidence="3" key="2">
    <citation type="journal article" date="2011" name="Microb. Ecol.">
        <title>Taxonomic and Functional Metagenomic Profiling of the Microbial Community in the Anoxic Sediment of a Sub-saline Shallow Lake (Laguna de Carrizo, Central Spain).</title>
        <authorList>
            <person name="Ferrer M."/>
            <person name="Guazzaroni M.E."/>
            <person name="Richter M."/>
            <person name="Garcia-Salamanca A."/>
            <person name="Yarza P."/>
            <person name="Suarez-Suarez A."/>
            <person name="Solano J."/>
            <person name="Alcaide M."/>
            <person name="van Dillewijn P."/>
            <person name="Molina-Henares M.A."/>
            <person name="Lopez-Cortes N."/>
            <person name="Al-Ramahi Y."/>
            <person name="Guerrero C."/>
            <person name="Acosta A."/>
            <person name="de Eugenio L.I."/>
            <person name="Martinez V."/>
            <person name="Marques S."/>
            <person name="Rojo F."/>
            <person name="Santero E."/>
            <person name="Genilloud O."/>
            <person name="Perez-Perez J."/>
            <person name="Rossello-Mora R."/>
            <person name="Ramos J.L."/>
        </authorList>
    </citation>
    <scope>NUCLEOTIDE SEQUENCE</scope>
</reference>
<evidence type="ECO:0000259" key="2">
    <source>
        <dbReference type="PROSITE" id="PS51371"/>
    </source>
</evidence>
<evidence type="ECO:0000256" key="1">
    <source>
        <dbReference type="ARBA" id="ARBA00023122"/>
    </source>
</evidence>
<gene>
    <name evidence="3" type="ORF">LDC_2556</name>
</gene>
<feature type="domain" description="CBS" evidence="2">
    <location>
        <begin position="10"/>
        <end position="69"/>
    </location>
</feature>
<dbReference type="Gene3D" id="3.10.580.10">
    <property type="entry name" value="CBS-domain"/>
    <property type="match status" value="1"/>
</dbReference>
<dbReference type="SMART" id="SM00116">
    <property type="entry name" value="CBS"/>
    <property type="match status" value="2"/>
</dbReference>
<dbReference type="AlphaFoldDB" id="D9PLY0"/>
<keyword evidence="1" id="KW-0129">CBS domain</keyword>
<dbReference type="PANTHER" id="PTHR43080">
    <property type="entry name" value="CBS DOMAIN-CONTAINING PROTEIN CBSX3, MITOCHONDRIAL"/>
    <property type="match status" value="1"/>
</dbReference>
<comment type="caution">
    <text evidence="3">The sequence shown here is derived from an EMBL/GenBank/DDBJ whole genome shotgun (WGS) entry which is preliminary data.</text>
</comment>
<dbReference type="InterPro" id="IPR046342">
    <property type="entry name" value="CBS_dom_sf"/>
</dbReference>
<dbReference type="PROSITE" id="PS51371">
    <property type="entry name" value="CBS"/>
    <property type="match status" value="2"/>
</dbReference>
<protein>
    <submittedName>
        <fullName evidence="3">Signal-transduction protein with CBS domain</fullName>
    </submittedName>
</protein>
<dbReference type="Pfam" id="PF00571">
    <property type="entry name" value="CBS"/>
    <property type="match status" value="2"/>
</dbReference>
<dbReference type="SUPFAM" id="SSF54631">
    <property type="entry name" value="CBS-domain pair"/>
    <property type="match status" value="1"/>
</dbReference>
<feature type="domain" description="CBS" evidence="2">
    <location>
        <begin position="76"/>
        <end position="131"/>
    </location>
</feature>
<sequence>MKNVGQLLKSKPHRVVTVSPEDTVLEAIKTLAAYDVGAVMVVEGEKLVGIMSERDYTRKVVLQGRHSDTTRVKDVMTEHVICVNPRSSARDCMGLMSMKGIRHLPVVESGKAIGMVSIRDIVDDIIADQEFTISQLESYISGQ</sequence>
<accession>D9PLY0</accession>
<dbReference type="CDD" id="cd04623">
    <property type="entry name" value="CBS_pair_bac_euk"/>
    <property type="match status" value="1"/>
</dbReference>
<dbReference type="InterPro" id="IPR051257">
    <property type="entry name" value="Diverse_CBS-Domain"/>
</dbReference>
<dbReference type="InterPro" id="IPR000644">
    <property type="entry name" value="CBS_dom"/>
</dbReference>
<organism evidence="3">
    <name type="scientific">sediment metagenome</name>
    <dbReference type="NCBI Taxonomy" id="749907"/>
    <lineage>
        <taxon>unclassified sequences</taxon>
        <taxon>metagenomes</taxon>
        <taxon>ecological metagenomes</taxon>
    </lineage>
</organism>
<name>D9PLY0_9ZZZZ</name>
<evidence type="ECO:0000313" key="3">
    <source>
        <dbReference type="EMBL" id="EFK95434.1"/>
    </source>
</evidence>